<organism evidence="1 2">
    <name type="scientific">Hoeflea poritis</name>
    <dbReference type="NCBI Taxonomy" id="2993659"/>
    <lineage>
        <taxon>Bacteria</taxon>
        <taxon>Pseudomonadati</taxon>
        <taxon>Pseudomonadota</taxon>
        <taxon>Alphaproteobacteria</taxon>
        <taxon>Hyphomicrobiales</taxon>
        <taxon>Rhizobiaceae</taxon>
        <taxon>Hoeflea</taxon>
    </lineage>
</organism>
<reference evidence="1" key="1">
    <citation type="submission" date="2022-11" db="EMBL/GenBank/DDBJ databases">
        <title>Hoeflea poritis sp. nov., isolated from scleractinian coral Porites lutea.</title>
        <authorList>
            <person name="Zhang G."/>
            <person name="Wei Q."/>
            <person name="Cai L."/>
        </authorList>
    </citation>
    <scope>NUCLEOTIDE SEQUENCE</scope>
    <source>
        <strain evidence="1">E7-10</strain>
    </source>
</reference>
<dbReference type="SUPFAM" id="SSF53474">
    <property type="entry name" value="alpha/beta-Hydrolases"/>
    <property type="match status" value="1"/>
</dbReference>
<protein>
    <recommendedName>
        <fullName evidence="3">Phospholipase</fullName>
    </recommendedName>
</protein>
<dbReference type="EMBL" id="JAPJZH010000001">
    <property type="protein sequence ID" value="MDA4843935.1"/>
    <property type="molecule type" value="Genomic_DNA"/>
</dbReference>
<sequence>MTSAAGESISLRPHKDKLFSYPSVLESRDGGAFLKIDYRKERDIDKRDQVPEVRAHRHYVSMRPKRQQRTVTIRSGDTAVEAYEVGPTRKAKFAVIFIHGRGGDRRLGVKDWTFGGNFNRLKNLTVRNGGVYYAPTIPSFDGKGLEHLKTLVTYIRHSAPNAPVVLACGSMGSTLCWRGGNDPGISSRLAGIVILGGTVDETFVRSAAFHAGVPVLLAHGSRDSVYDWRGQHALYERIRYASSDGIYPIRFVLFQSGSHGTPIRMVDWRETLNWMFSSSG</sequence>
<accession>A0ABT4VGV7</accession>
<gene>
    <name evidence="1" type="ORF">OOZ53_01175</name>
</gene>
<proteinExistence type="predicted"/>
<comment type="caution">
    <text evidence="1">The sequence shown here is derived from an EMBL/GenBank/DDBJ whole genome shotgun (WGS) entry which is preliminary data.</text>
</comment>
<dbReference type="InterPro" id="IPR029058">
    <property type="entry name" value="AB_hydrolase_fold"/>
</dbReference>
<evidence type="ECO:0000313" key="2">
    <source>
        <dbReference type="Proteomes" id="UP001148313"/>
    </source>
</evidence>
<keyword evidence="2" id="KW-1185">Reference proteome</keyword>
<dbReference type="Gene3D" id="3.40.50.1820">
    <property type="entry name" value="alpha/beta hydrolase"/>
    <property type="match status" value="1"/>
</dbReference>
<dbReference type="Proteomes" id="UP001148313">
    <property type="component" value="Unassembled WGS sequence"/>
</dbReference>
<name>A0ABT4VGV7_9HYPH</name>
<dbReference type="RefSeq" id="WP_271087447.1">
    <property type="nucleotide sequence ID" value="NZ_JAPJZH010000001.1"/>
</dbReference>
<evidence type="ECO:0008006" key="3">
    <source>
        <dbReference type="Google" id="ProtNLM"/>
    </source>
</evidence>
<evidence type="ECO:0000313" key="1">
    <source>
        <dbReference type="EMBL" id="MDA4843935.1"/>
    </source>
</evidence>